<reference evidence="1" key="1">
    <citation type="journal article" date="2014" name="Int. J. Syst. Evol. Microbiol.">
        <title>Complete genome of a new Firmicutes species belonging to the dominant human colonic microbiota ('Ruminococcus bicirculans') reveals two chromosomes and a selective capacity to utilize plant glucans.</title>
        <authorList>
            <consortium name="NISC Comparative Sequencing Program"/>
            <person name="Wegmann U."/>
            <person name="Louis P."/>
            <person name="Goesmann A."/>
            <person name="Henrissat B."/>
            <person name="Duncan S.H."/>
            <person name="Flint H.J."/>
        </authorList>
    </citation>
    <scope>NUCLEOTIDE SEQUENCE</scope>
    <source>
        <strain evidence="1">CGMCC 1.15644</strain>
    </source>
</reference>
<proteinExistence type="predicted"/>
<evidence type="ECO:0000313" key="3">
    <source>
        <dbReference type="Proteomes" id="UP000295684"/>
    </source>
</evidence>
<accession>A0A4R2H9E3</accession>
<reference evidence="1" key="4">
    <citation type="submission" date="2024-05" db="EMBL/GenBank/DDBJ databases">
        <authorList>
            <person name="Sun Q."/>
            <person name="Zhou Y."/>
        </authorList>
    </citation>
    <scope>NUCLEOTIDE SEQUENCE</scope>
    <source>
        <strain evidence="1">CGMCC 1.15644</strain>
    </source>
</reference>
<organism evidence="2 3">
    <name type="scientific">Pedobacter psychrotolerans</name>
    <dbReference type="NCBI Taxonomy" id="1843235"/>
    <lineage>
        <taxon>Bacteria</taxon>
        <taxon>Pseudomonadati</taxon>
        <taxon>Bacteroidota</taxon>
        <taxon>Sphingobacteriia</taxon>
        <taxon>Sphingobacteriales</taxon>
        <taxon>Sphingobacteriaceae</taxon>
        <taxon>Pedobacter</taxon>
    </lineage>
</organism>
<keyword evidence="4" id="KW-1185">Reference proteome</keyword>
<dbReference type="EMBL" id="SLWO01000006">
    <property type="protein sequence ID" value="TCO22370.1"/>
    <property type="molecule type" value="Genomic_DNA"/>
</dbReference>
<dbReference type="OrthoDB" id="1493972at2"/>
<dbReference type="Proteomes" id="UP000295684">
    <property type="component" value="Unassembled WGS sequence"/>
</dbReference>
<dbReference type="RefSeq" id="WP_132534160.1">
    <property type="nucleotide sequence ID" value="NZ_BMJO01000006.1"/>
</dbReference>
<dbReference type="AlphaFoldDB" id="A0A4R2H9E3"/>
<reference evidence="4" key="2">
    <citation type="journal article" date="2019" name="Int. J. Syst. Evol. Microbiol.">
        <title>The Global Catalogue of Microorganisms (GCM) 10K type strain sequencing project: providing services to taxonomists for standard genome sequencing and annotation.</title>
        <authorList>
            <consortium name="The Broad Institute Genomics Platform"/>
            <consortium name="The Broad Institute Genome Sequencing Center for Infectious Disease"/>
            <person name="Wu L."/>
            <person name="Ma J."/>
        </authorList>
    </citation>
    <scope>NUCLEOTIDE SEQUENCE [LARGE SCALE GENOMIC DNA]</scope>
    <source>
        <strain evidence="4">CGMCC 1.15644</strain>
    </source>
</reference>
<reference evidence="2 3" key="3">
    <citation type="submission" date="2019-03" db="EMBL/GenBank/DDBJ databases">
        <title>Genomic Encyclopedia of Type Strains, Phase IV (KMG-IV): sequencing the most valuable type-strain genomes for metagenomic binning, comparative biology and taxonomic classification.</title>
        <authorList>
            <person name="Goeker M."/>
        </authorList>
    </citation>
    <scope>NUCLEOTIDE SEQUENCE [LARGE SCALE GENOMIC DNA]</scope>
    <source>
        <strain evidence="2 3">DSM 103236</strain>
    </source>
</reference>
<dbReference type="PROSITE" id="PS51257">
    <property type="entry name" value="PROKAR_LIPOPROTEIN"/>
    <property type="match status" value="1"/>
</dbReference>
<evidence type="ECO:0008006" key="5">
    <source>
        <dbReference type="Google" id="ProtNLM"/>
    </source>
</evidence>
<protein>
    <recommendedName>
        <fullName evidence="5">Lipocalin-like protein</fullName>
    </recommendedName>
</protein>
<evidence type="ECO:0000313" key="4">
    <source>
        <dbReference type="Proteomes" id="UP000622648"/>
    </source>
</evidence>
<evidence type="ECO:0000313" key="1">
    <source>
        <dbReference type="EMBL" id="GGE64069.1"/>
    </source>
</evidence>
<evidence type="ECO:0000313" key="2">
    <source>
        <dbReference type="EMBL" id="TCO22370.1"/>
    </source>
</evidence>
<dbReference type="EMBL" id="BMJO01000006">
    <property type="protein sequence ID" value="GGE64069.1"/>
    <property type="molecule type" value="Genomic_DNA"/>
</dbReference>
<sequence length="153" mass="17593">MKKKYFGIVILLSVIACSGKKDKKENSTLNIQGTWELISSEIIENGKSRFTPFSGEQKMIKIINGTHFAFLKYSLNPKDSSSFDAGGGSYTLNQHDYTEHLDYYKDKKWEGNTFKFKITLNKDTLIQKGVEKVEEANIDRVIIEKYIRAKPNR</sequence>
<gene>
    <name evidence="2" type="ORF">EV200_1068</name>
    <name evidence="1" type="ORF">GCM10011413_33100</name>
</gene>
<comment type="caution">
    <text evidence="2">The sequence shown here is derived from an EMBL/GenBank/DDBJ whole genome shotgun (WGS) entry which is preliminary data.</text>
</comment>
<dbReference type="Gene3D" id="2.40.128.490">
    <property type="entry name" value="Uncharacterised protein PF14869, DUF4488"/>
    <property type="match status" value="1"/>
</dbReference>
<name>A0A4R2H9E3_9SPHI</name>
<dbReference type="Proteomes" id="UP000622648">
    <property type="component" value="Unassembled WGS sequence"/>
</dbReference>